<keyword evidence="6 12" id="KW-0547">Nucleotide-binding</keyword>
<keyword evidence="5 12" id="KW-0677">Repeat</keyword>
<sequence length="568" mass="64050">MQENFIKDMSDEKVIFSMAGVNKIYPPQKQVLKNIYLSFFYGAKIGVIGLNGSGKSSLLKIIAGLDKSYQGEVVFSPGYSVGYLAQEPILDSDKTVKEIVEEGVADTKAILQEYEEINEKFGLPEVYENPDEMEKLLNRQGELQDKIDATGAWELDSKLERAMDALRCPDPDAKIVNLSGGERRRVALCRLLLQEPAVLLLDEPTNHLDAESIDWLEQHLKQYQGTVIAVTHDRYFLDNVAGWILELDRGEGIPWKGNYSSWLDQKAKRLSQEEKTESKRQKTLERELEWVRMAPKARHAKSKARLSNYEKLASEETKEREDKLELFIPPGPRLGNVVIEAQGVSKAYGDRVLFENLTFSLPPAGIVGIIGPNGAGKTTLFRLITGQEHPDSGSFKVGETVALGYVDQLHDDLDPNKTVWENITGGHDNIVLGNRTINSRAYVSKFNFNGADQQKKVNILSGGERNRVHLSITLKKSSNVLLLDEPTNDIDVNTLRSLEEGLENFGGCAVVISHDRWFLDRICTHILAFEGDSQVHFYEGNYSDYEEDRKKRVGDITPKRFKYKKLVK</sequence>
<comment type="domain">
    <text evidence="12">The arm domain is inserted in the first ABC transporter domain. Probably contacts ribosomal protein L1.</text>
</comment>
<dbReference type="EMBL" id="FOAF01000011">
    <property type="protein sequence ID" value="SEM37253.1"/>
    <property type="molecule type" value="Genomic_DNA"/>
</dbReference>
<evidence type="ECO:0000313" key="15">
    <source>
        <dbReference type="Proteomes" id="UP000199421"/>
    </source>
</evidence>
<keyword evidence="10 12" id="KW-0694">RNA-binding</keyword>
<dbReference type="SUPFAM" id="SSF52540">
    <property type="entry name" value="P-loop containing nucleoside triphosphate hydrolases"/>
    <property type="match status" value="2"/>
</dbReference>
<dbReference type="GO" id="GO:0000049">
    <property type="term" value="F:tRNA binding"/>
    <property type="evidence" value="ECO:0007669"/>
    <property type="project" value="UniProtKB-UniRule"/>
</dbReference>
<dbReference type="AlphaFoldDB" id="A0A1H7XUD8"/>
<evidence type="ECO:0000256" key="9">
    <source>
        <dbReference type="ARBA" id="ARBA00022845"/>
    </source>
</evidence>
<dbReference type="CDD" id="cd03221">
    <property type="entry name" value="ABCF_EF-3"/>
    <property type="match status" value="2"/>
</dbReference>
<dbReference type="SMART" id="SM00382">
    <property type="entry name" value="AAA"/>
    <property type="match status" value="2"/>
</dbReference>
<dbReference type="GO" id="GO:0005524">
    <property type="term" value="F:ATP binding"/>
    <property type="evidence" value="ECO:0007669"/>
    <property type="project" value="UniProtKB-UniRule"/>
</dbReference>
<dbReference type="HAMAP" id="MF_00847">
    <property type="entry name" value="EttA"/>
    <property type="match status" value="1"/>
</dbReference>
<name>A0A1H7XUD8_OLID1</name>
<keyword evidence="7 12" id="KW-0378">Hydrolase</keyword>
<dbReference type="InterPro" id="IPR003593">
    <property type="entry name" value="AAA+_ATPase"/>
</dbReference>
<dbReference type="InterPro" id="IPR022374">
    <property type="entry name" value="EttA"/>
</dbReference>
<evidence type="ECO:0000256" key="4">
    <source>
        <dbReference type="ARBA" id="ARBA00022730"/>
    </source>
</evidence>
<evidence type="ECO:0000256" key="3">
    <source>
        <dbReference type="ARBA" id="ARBA00022555"/>
    </source>
</evidence>
<dbReference type="GO" id="GO:0019843">
    <property type="term" value="F:rRNA binding"/>
    <property type="evidence" value="ECO:0007669"/>
    <property type="project" value="UniProtKB-UniRule"/>
</dbReference>
<feature type="binding site" evidence="12">
    <location>
        <begin position="371"/>
        <end position="378"/>
    </location>
    <ligand>
        <name>ATP</name>
        <dbReference type="ChEBI" id="CHEBI:30616"/>
        <label>2</label>
    </ligand>
</feature>
<proteinExistence type="inferred from homology"/>
<dbReference type="PANTHER" id="PTHR43858:SF1">
    <property type="entry name" value="ABC TRANSPORTER-RELATED PROTEIN"/>
    <property type="match status" value="1"/>
</dbReference>
<reference evidence="15" key="1">
    <citation type="submission" date="2016-10" db="EMBL/GenBank/DDBJ databases">
        <authorList>
            <person name="Varghese N."/>
            <person name="Submissions S."/>
        </authorList>
    </citation>
    <scope>NUCLEOTIDE SEQUENCE [LARGE SCALE GENOMIC DNA]</scope>
    <source>
        <strain evidence="15">DSM 18733</strain>
    </source>
</reference>
<dbReference type="EC" id="3.6.1.-" evidence="12"/>
<gene>
    <name evidence="12" type="primary">ettA</name>
    <name evidence="14" type="ORF">SAMN05661044_04995</name>
</gene>
<keyword evidence="3 12" id="KW-0820">tRNA-binding</keyword>
<comment type="subunit">
    <text evidence="12">Monomer. Probably contacts ribosomal proteins L1, L5, L33 and S7, the 16S and 23S rRNA and the P-site containing tRNA(fMet).</text>
</comment>
<evidence type="ECO:0000313" key="14">
    <source>
        <dbReference type="EMBL" id="SEM37253.1"/>
    </source>
</evidence>
<keyword evidence="2 12" id="KW-0963">Cytoplasm</keyword>
<keyword evidence="4 12" id="KW-0699">rRNA-binding</keyword>
<dbReference type="GO" id="GO:0005737">
    <property type="term" value="C:cytoplasm"/>
    <property type="evidence" value="ECO:0007669"/>
    <property type="project" value="UniProtKB-SubCell"/>
</dbReference>
<dbReference type="PROSITE" id="PS50893">
    <property type="entry name" value="ABC_TRANSPORTER_2"/>
    <property type="match status" value="2"/>
</dbReference>
<evidence type="ECO:0000259" key="13">
    <source>
        <dbReference type="PROSITE" id="PS50893"/>
    </source>
</evidence>
<dbReference type="FunFam" id="3.40.50.300:FF:000183">
    <property type="entry name" value="ABC transporter ATP-binding protein yjjK"/>
    <property type="match status" value="1"/>
</dbReference>
<keyword evidence="9 12" id="KW-0810">Translation regulation</keyword>
<comment type="function">
    <text evidence="12">A translation factor that gates the progression of the 70S ribosomal initiation complex (IC, containing tRNA(fMet) in the P-site) into the translation elongation cycle by using a mechanism sensitive to the ATP/ADP ratio. Binds to the 70S ribosome E-site where it modulates the state of the translating ribosome during subunit translocation. ATP hydrolysis probably frees it from the ribosome, which can enter the elongation phase.</text>
</comment>
<dbReference type="NCBIfam" id="NF008775">
    <property type="entry name" value="PRK11819.1"/>
    <property type="match status" value="1"/>
</dbReference>
<dbReference type="PANTHER" id="PTHR43858">
    <property type="entry name" value="ENERGY-DEPENDENT TRANSLATIONAL THROTTLE PROTEIN ETTA"/>
    <property type="match status" value="1"/>
</dbReference>
<dbReference type="FunFam" id="3.40.50.300:FF:000011">
    <property type="entry name" value="Putative ABC transporter ATP-binding component"/>
    <property type="match status" value="1"/>
</dbReference>
<keyword evidence="8 12" id="KW-0067">ATP-binding</keyword>
<comment type="subcellular location">
    <subcellularLocation>
        <location evidence="12">Cytoplasm</location>
    </subcellularLocation>
    <text evidence="12">Associates with ribosomes and polysomes.</text>
</comment>
<keyword evidence="11 12" id="KW-0648">Protein biosynthesis</keyword>
<feature type="domain" description="ABC transporter" evidence="13">
    <location>
        <begin position="339"/>
        <end position="556"/>
    </location>
</feature>
<dbReference type="InterPro" id="IPR017871">
    <property type="entry name" value="ABC_transporter-like_CS"/>
</dbReference>
<evidence type="ECO:0000256" key="5">
    <source>
        <dbReference type="ARBA" id="ARBA00022737"/>
    </source>
</evidence>
<dbReference type="STRING" id="407022.SAMN05661044_04995"/>
<keyword evidence="15" id="KW-1185">Reference proteome</keyword>
<comment type="catalytic activity">
    <reaction evidence="12">
        <text>ATP + H2O = ADP + phosphate + H(+)</text>
        <dbReference type="Rhea" id="RHEA:13065"/>
        <dbReference type="ChEBI" id="CHEBI:15377"/>
        <dbReference type="ChEBI" id="CHEBI:15378"/>
        <dbReference type="ChEBI" id="CHEBI:30616"/>
        <dbReference type="ChEBI" id="CHEBI:43474"/>
        <dbReference type="ChEBI" id="CHEBI:456216"/>
    </reaction>
</comment>
<dbReference type="GO" id="GO:0043022">
    <property type="term" value="F:ribosome binding"/>
    <property type="evidence" value="ECO:0007669"/>
    <property type="project" value="UniProtKB-UniRule"/>
</dbReference>
<comment type="domain">
    <text evidence="12">The P-site tRNA interaction motif (PtIM domain) probably interacts with the P-site tRNA(fMet) as well as the 23S rRNA.</text>
</comment>
<dbReference type="InterPro" id="IPR032781">
    <property type="entry name" value="ABC_tran_Xtn"/>
</dbReference>
<dbReference type="GO" id="GO:0016887">
    <property type="term" value="F:ATP hydrolysis activity"/>
    <property type="evidence" value="ECO:0007669"/>
    <property type="project" value="UniProtKB-UniRule"/>
</dbReference>
<dbReference type="Proteomes" id="UP000199421">
    <property type="component" value="Unassembled WGS sequence"/>
</dbReference>
<evidence type="ECO:0000256" key="8">
    <source>
        <dbReference type="ARBA" id="ARBA00022840"/>
    </source>
</evidence>
<evidence type="ECO:0000256" key="12">
    <source>
        <dbReference type="HAMAP-Rule" id="MF_00847"/>
    </source>
</evidence>
<dbReference type="GO" id="GO:0006412">
    <property type="term" value="P:translation"/>
    <property type="evidence" value="ECO:0007669"/>
    <property type="project" value="UniProtKB-KW"/>
</dbReference>
<dbReference type="InterPro" id="IPR027417">
    <property type="entry name" value="P-loop_NTPase"/>
</dbReference>
<feature type="region of interest" description="PtIM" evidence="12">
    <location>
        <begin position="257"/>
        <end position="337"/>
    </location>
</feature>
<dbReference type="PROSITE" id="PS00211">
    <property type="entry name" value="ABC_TRANSPORTER_1"/>
    <property type="match status" value="1"/>
</dbReference>
<evidence type="ECO:0000256" key="7">
    <source>
        <dbReference type="ARBA" id="ARBA00022801"/>
    </source>
</evidence>
<dbReference type="NCBIfam" id="TIGR03719">
    <property type="entry name" value="ABC_ABC_ChvD"/>
    <property type="match status" value="1"/>
</dbReference>
<dbReference type="Pfam" id="PF12848">
    <property type="entry name" value="ABC_tran_Xtn"/>
    <property type="match status" value="1"/>
</dbReference>
<protein>
    <recommendedName>
        <fullName evidence="12">Energy-dependent translational throttle protein EttA</fullName>
        <ecNumber evidence="12">3.6.1.-</ecNumber>
    </recommendedName>
    <alternativeName>
        <fullName evidence="12">Translational regulatory factor EttA</fullName>
    </alternativeName>
</protein>
<organism evidence="14 15">
    <name type="scientific">Olivibacter domesticus</name>
    <name type="common">Pseudosphingobacterium domesticum</name>
    <dbReference type="NCBI Taxonomy" id="407022"/>
    <lineage>
        <taxon>Bacteria</taxon>
        <taxon>Pseudomonadati</taxon>
        <taxon>Bacteroidota</taxon>
        <taxon>Sphingobacteriia</taxon>
        <taxon>Sphingobacteriales</taxon>
        <taxon>Sphingobacteriaceae</taxon>
        <taxon>Olivibacter</taxon>
    </lineage>
</organism>
<evidence type="ECO:0000256" key="1">
    <source>
        <dbReference type="ARBA" id="ARBA00005868"/>
    </source>
</evidence>
<comment type="caution">
    <text evidence="12">Lacks conserved residue(s) required for the propagation of feature annotation.</text>
</comment>
<evidence type="ECO:0000256" key="11">
    <source>
        <dbReference type="ARBA" id="ARBA00022917"/>
    </source>
</evidence>
<evidence type="ECO:0000256" key="2">
    <source>
        <dbReference type="ARBA" id="ARBA00022490"/>
    </source>
</evidence>
<dbReference type="InterPro" id="IPR003439">
    <property type="entry name" value="ABC_transporter-like_ATP-bd"/>
</dbReference>
<accession>A0A1H7XUD8</accession>
<comment type="similarity">
    <text evidence="1 12">Belongs to the ABC transporter superfamily. ABCF family. Translational throttle EttA subfamily.</text>
</comment>
<evidence type="ECO:0000256" key="10">
    <source>
        <dbReference type="ARBA" id="ARBA00022884"/>
    </source>
</evidence>
<dbReference type="Pfam" id="PF00005">
    <property type="entry name" value="ABC_tran"/>
    <property type="match status" value="2"/>
</dbReference>
<feature type="domain" description="ABC transporter" evidence="13">
    <location>
        <begin position="16"/>
        <end position="274"/>
    </location>
</feature>
<dbReference type="GO" id="GO:0045900">
    <property type="term" value="P:negative regulation of translational elongation"/>
    <property type="evidence" value="ECO:0007669"/>
    <property type="project" value="UniProtKB-UniRule"/>
</dbReference>
<evidence type="ECO:0000256" key="6">
    <source>
        <dbReference type="ARBA" id="ARBA00022741"/>
    </source>
</evidence>
<dbReference type="Gene3D" id="3.40.50.300">
    <property type="entry name" value="P-loop containing nucleotide triphosphate hydrolases"/>
    <property type="match status" value="2"/>
</dbReference>